<gene>
    <name evidence="1" type="ORF">AMECASPLE_016936</name>
</gene>
<protein>
    <submittedName>
        <fullName evidence="1">Uncharacterized protein</fullName>
    </submittedName>
</protein>
<organism evidence="1 2">
    <name type="scientific">Ameca splendens</name>
    <dbReference type="NCBI Taxonomy" id="208324"/>
    <lineage>
        <taxon>Eukaryota</taxon>
        <taxon>Metazoa</taxon>
        <taxon>Chordata</taxon>
        <taxon>Craniata</taxon>
        <taxon>Vertebrata</taxon>
        <taxon>Euteleostomi</taxon>
        <taxon>Actinopterygii</taxon>
        <taxon>Neopterygii</taxon>
        <taxon>Teleostei</taxon>
        <taxon>Neoteleostei</taxon>
        <taxon>Acanthomorphata</taxon>
        <taxon>Ovalentaria</taxon>
        <taxon>Atherinomorphae</taxon>
        <taxon>Cyprinodontiformes</taxon>
        <taxon>Goodeidae</taxon>
        <taxon>Ameca</taxon>
    </lineage>
</organism>
<dbReference type="Proteomes" id="UP001469553">
    <property type="component" value="Unassembled WGS sequence"/>
</dbReference>
<comment type="caution">
    <text evidence="1">The sequence shown here is derived from an EMBL/GenBank/DDBJ whole genome shotgun (WGS) entry which is preliminary data.</text>
</comment>
<name>A0ABV0ZC33_9TELE</name>
<keyword evidence="2" id="KW-1185">Reference proteome</keyword>
<proteinExistence type="predicted"/>
<evidence type="ECO:0000313" key="1">
    <source>
        <dbReference type="EMBL" id="MEQ2303439.1"/>
    </source>
</evidence>
<evidence type="ECO:0000313" key="2">
    <source>
        <dbReference type="Proteomes" id="UP001469553"/>
    </source>
</evidence>
<accession>A0ABV0ZC33</accession>
<sequence>MRQRSTLPYISLAKTPCGLAPRLGKTEGRINLTFTQTSRLLCDKHSPLACKCSGADQLEGAGRKVEAIARSDGLSPQKDKSILNFAIIPFSYLHTLLSFVTRVKT</sequence>
<dbReference type="EMBL" id="JAHRIP010057679">
    <property type="protein sequence ID" value="MEQ2303439.1"/>
    <property type="molecule type" value="Genomic_DNA"/>
</dbReference>
<reference evidence="1 2" key="1">
    <citation type="submission" date="2021-06" db="EMBL/GenBank/DDBJ databases">
        <authorList>
            <person name="Palmer J.M."/>
        </authorList>
    </citation>
    <scope>NUCLEOTIDE SEQUENCE [LARGE SCALE GENOMIC DNA]</scope>
    <source>
        <strain evidence="1 2">AS_MEX2019</strain>
        <tissue evidence="1">Muscle</tissue>
    </source>
</reference>